<dbReference type="EMBL" id="JABANN010000056">
    <property type="protein sequence ID" value="KAF4673198.1"/>
    <property type="molecule type" value="Genomic_DNA"/>
</dbReference>
<dbReference type="AlphaFoldDB" id="A0A7J6MNN5"/>
<organism evidence="2 4">
    <name type="scientific">Perkinsus olseni</name>
    <name type="common">Perkinsus atlanticus</name>
    <dbReference type="NCBI Taxonomy" id="32597"/>
    <lineage>
        <taxon>Eukaryota</taxon>
        <taxon>Sar</taxon>
        <taxon>Alveolata</taxon>
        <taxon>Perkinsozoa</taxon>
        <taxon>Perkinsea</taxon>
        <taxon>Perkinsida</taxon>
        <taxon>Perkinsidae</taxon>
        <taxon>Perkinsus</taxon>
    </lineage>
</organism>
<evidence type="ECO:0000313" key="1">
    <source>
        <dbReference type="EMBL" id="KAF4666737.1"/>
    </source>
</evidence>
<reference evidence="3 4" key="1">
    <citation type="submission" date="2020-04" db="EMBL/GenBank/DDBJ databases">
        <title>Perkinsus olseni comparative genomics.</title>
        <authorList>
            <person name="Bogema D.R."/>
        </authorList>
    </citation>
    <scope>NUCLEOTIDE SEQUENCE [LARGE SCALE GENOMIC DNA]</scope>
    <source>
        <strain evidence="1">ATCC PRA-179</strain>
        <strain evidence="2">ATCC PRA-31</strain>
    </source>
</reference>
<evidence type="ECO:0008006" key="5">
    <source>
        <dbReference type="Google" id="ProtNLM"/>
    </source>
</evidence>
<evidence type="ECO:0000313" key="3">
    <source>
        <dbReference type="Proteomes" id="UP000570595"/>
    </source>
</evidence>
<dbReference type="Proteomes" id="UP000570595">
    <property type="component" value="Unassembled WGS sequence"/>
</dbReference>
<dbReference type="OrthoDB" id="10324009at2759"/>
<sequence length="856" mass="92740">MFKPSLYWLYYYLVALPRVAITIPLRPGLPTIDITFIAPLTGIDSYYYSVAALDIVARWSLKVNMDPAFPFRVVPSHIDTRGINATDVDLTARLTSTAGPVDGGTIHVIGSEGMETHGTQGIILDPGFIDKPCENRGKNTLCAPRPSFDMEAYLRAAIRAMTTDTTRVIVIAGYTPHDDNTTQTCAHHLLQEIMDQNPRKQRPVYLDMQGLGSRLGAGDLQSEAQEPTTVLYCGHIAGLHSLVLQSTTQQMGDRIHWVLVEPSGRGCGASPSLPFLRSASISCIAPPTYEPLDSLAQQLVLVEDALKANKALPVEDSIRYKRAASQEFRVLSLNPLPQDSRQDDRHSAALRVLKAESLLRDLGASILQAVTGDQGEAHCSRSSLSELPQLSPDTYLSSQAHLADSCTTIEDSAALPLEGWPGRVDPRSVGVDLSHTQGSEAEEIIRGLGGFSVPPYRAPSAGICLASSIAPLMQRLTSFDGHDIAKSSHSEVSFVHATSGVEAVWPRTAGGCQSSGARDPRQSPGYLAALLATIHRGSYPRLVIIIVDSSSSTSIGSETRRSDVLAEAEVLIRSLPSYYIVNIIVARDEAELIQQQATASDREFLLSRLKSSVPNGGYNLTAAFMLAAEVAASLDSDCPSVIFSITSSYPTAPETHDEEVAVMAWLQQALSPSTRIFTAVVHGSFHLENPSDTSKRYYNSTTGHNRYEQHVSRLLKPIACTFGGVHQVISEPKRAWGSLLEAYISLYTFAMPNPSEGRPDYPVAYSLLGPTTREHSECRSPAVTAVELQSIRLKLAGEACVDDELAGNIQSYQRESFAEGLLEERLAAESPQGASRHIHDLSRGLCFLAVLVASIV</sequence>
<name>A0A7J6MNN5_PEROL</name>
<dbReference type="InterPro" id="IPR036465">
    <property type="entry name" value="vWFA_dom_sf"/>
</dbReference>
<dbReference type="Proteomes" id="UP000572268">
    <property type="component" value="Unassembled WGS sequence"/>
</dbReference>
<evidence type="ECO:0000313" key="2">
    <source>
        <dbReference type="EMBL" id="KAF4673198.1"/>
    </source>
</evidence>
<comment type="caution">
    <text evidence="2">The sequence shown here is derived from an EMBL/GenBank/DDBJ whole genome shotgun (WGS) entry which is preliminary data.</text>
</comment>
<accession>A0A7J6MNN5</accession>
<proteinExistence type="predicted"/>
<dbReference type="EMBL" id="JABAHT010000067">
    <property type="protein sequence ID" value="KAF4666737.1"/>
    <property type="molecule type" value="Genomic_DNA"/>
</dbReference>
<dbReference type="SUPFAM" id="SSF53300">
    <property type="entry name" value="vWA-like"/>
    <property type="match status" value="1"/>
</dbReference>
<gene>
    <name evidence="2" type="ORF">FOL46_007691</name>
    <name evidence="1" type="ORF">FOZ61_009314</name>
</gene>
<protein>
    <recommendedName>
        <fullName evidence="5">VWFA domain-containing protein</fullName>
    </recommendedName>
</protein>
<evidence type="ECO:0000313" key="4">
    <source>
        <dbReference type="Proteomes" id="UP000572268"/>
    </source>
</evidence>
<dbReference type="Gene3D" id="3.40.50.410">
    <property type="entry name" value="von Willebrand factor, type A domain"/>
    <property type="match status" value="1"/>
</dbReference>